<accession>A0A0U9HIF1</accession>
<dbReference type="STRING" id="105231.A0A0U9HIF1"/>
<name>A0A0U9HIF1_KLENI</name>
<dbReference type="Proteomes" id="UP000054558">
    <property type="component" value="Unassembled WGS sequence"/>
</dbReference>
<sequence length="112" mass="12700">MASDSKAKQGICGVQCEVSGRCDLSQSRLGPAYQFEVSRSFATKTKKYKIKSYSSYKQRFWSMRDGGFKRMKAGKRHNASAKTKKQLRRLRTPTTTPPALAKVMRQLGFQGR</sequence>
<dbReference type="PANTHER" id="PTHR36400:SF1">
    <property type="entry name" value="RIBOSOMAL PROTEIN L35"/>
    <property type="match status" value="1"/>
</dbReference>
<evidence type="ECO:0000256" key="2">
    <source>
        <dbReference type="ARBA" id="ARBA00022980"/>
    </source>
</evidence>
<evidence type="ECO:0000256" key="3">
    <source>
        <dbReference type="ARBA" id="ARBA00023274"/>
    </source>
</evidence>
<dbReference type="GO" id="GO:1990904">
    <property type="term" value="C:ribonucleoprotein complex"/>
    <property type="evidence" value="ECO:0007669"/>
    <property type="project" value="UniProtKB-KW"/>
</dbReference>
<evidence type="ECO:0000313" key="6">
    <source>
        <dbReference type="Proteomes" id="UP000054558"/>
    </source>
</evidence>
<dbReference type="OMA" id="MQPMRKL"/>
<feature type="compositionally biased region" description="Basic residues" evidence="4">
    <location>
        <begin position="71"/>
        <end position="91"/>
    </location>
</feature>
<dbReference type="InterPro" id="IPR021137">
    <property type="entry name" value="Ribosomal_bL35-like"/>
</dbReference>
<feature type="region of interest" description="Disordered" evidence="4">
    <location>
        <begin position="71"/>
        <end position="95"/>
    </location>
</feature>
<keyword evidence="6" id="KW-1185">Reference proteome</keyword>
<dbReference type="PANTHER" id="PTHR36400">
    <property type="entry name" value="RIBOSOMAL PROTEIN L35"/>
    <property type="match status" value="1"/>
</dbReference>
<gene>
    <name evidence="5" type="ORF">KFL_000570430</name>
</gene>
<keyword evidence="2 5" id="KW-0689">Ribosomal protein</keyword>
<organism evidence="5 6">
    <name type="scientific">Klebsormidium nitens</name>
    <name type="common">Green alga</name>
    <name type="synonym">Ulothrix nitens</name>
    <dbReference type="NCBI Taxonomy" id="105231"/>
    <lineage>
        <taxon>Eukaryota</taxon>
        <taxon>Viridiplantae</taxon>
        <taxon>Streptophyta</taxon>
        <taxon>Klebsormidiophyceae</taxon>
        <taxon>Klebsormidiales</taxon>
        <taxon>Klebsormidiaceae</taxon>
        <taxon>Klebsormidium</taxon>
    </lineage>
</organism>
<dbReference type="Pfam" id="PF01632">
    <property type="entry name" value="Ribosomal_L35p"/>
    <property type="match status" value="1"/>
</dbReference>
<keyword evidence="3" id="KW-0687">Ribonucleoprotein</keyword>
<dbReference type="GO" id="GO:0005840">
    <property type="term" value="C:ribosome"/>
    <property type="evidence" value="ECO:0007669"/>
    <property type="project" value="UniProtKB-KW"/>
</dbReference>
<dbReference type="SUPFAM" id="SSF143034">
    <property type="entry name" value="L35p-like"/>
    <property type="match status" value="1"/>
</dbReference>
<dbReference type="InterPro" id="IPR037229">
    <property type="entry name" value="Ribosomal_bL35_sf"/>
</dbReference>
<dbReference type="Gene3D" id="4.10.410.60">
    <property type="match status" value="1"/>
</dbReference>
<reference evidence="5 6" key="1">
    <citation type="journal article" date="2014" name="Nat. Commun.">
        <title>Klebsormidium flaccidum genome reveals primary factors for plant terrestrial adaptation.</title>
        <authorList>
            <person name="Hori K."/>
            <person name="Maruyama F."/>
            <person name="Fujisawa T."/>
            <person name="Togashi T."/>
            <person name="Yamamoto N."/>
            <person name="Seo M."/>
            <person name="Sato S."/>
            <person name="Yamada T."/>
            <person name="Mori H."/>
            <person name="Tajima N."/>
            <person name="Moriyama T."/>
            <person name="Ikeuchi M."/>
            <person name="Watanabe M."/>
            <person name="Wada H."/>
            <person name="Kobayashi K."/>
            <person name="Saito M."/>
            <person name="Masuda T."/>
            <person name="Sasaki-Sekimoto Y."/>
            <person name="Mashiguchi K."/>
            <person name="Awai K."/>
            <person name="Shimojima M."/>
            <person name="Masuda S."/>
            <person name="Iwai M."/>
            <person name="Nobusawa T."/>
            <person name="Narise T."/>
            <person name="Kondo S."/>
            <person name="Saito H."/>
            <person name="Sato R."/>
            <person name="Murakawa M."/>
            <person name="Ihara Y."/>
            <person name="Oshima-Yamada Y."/>
            <person name="Ohtaka K."/>
            <person name="Satoh M."/>
            <person name="Sonobe K."/>
            <person name="Ishii M."/>
            <person name="Ohtani R."/>
            <person name="Kanamori-Sato M."/>
            <person name="Honoki R."/>
            <person name="Miyazaki D."/>
            <person name="Mochizuki H."/>
            <person name="Umetsu J."/>
            <person name="Higashi K."/>
            <person name="Shibata D."/>
            <person name="Kamiya Y."/>
            <person name="Sato N."/>
            <person name="Nakamura Y."/>
            <person name="Tabata S."/>
            <person name="Ida S."/>
            <person name="Kurokawa K."/>
            <person name="Ohta H."/>
        </authorList>
    </citation>
    <scope>NUCLEOTIDE SEQUENCE [LARGE SCALE GENOMIC DNA]</scope>
    <source>
        <strain evidence="5 6">NIES-2285</strain>
    </source>
</reference>
<evidence type="ECO:0000313" key="5">
    <source>
        <dbReference type="EMBL" id="GAQ80596.1"/>
    </source>
</evidence>
<protein>
    <submittedName>
        <fullName evidence="5">Putative mitochondrial ribosomal protein L35</fullName>
    </submittedName>
</protein>
<proteinExistence type="inferred from homology"/>
<dbReference type="GO" id="GO:0003735">
    <property type="term" value="F:structural constituent of ribosome"/>
    <property type="evidence" value="ECO:0007669"/>
    <property type="project" value="InterPro"/>
</dbReference>
<evidence type="ECO:0000256" key="4">
    <source>
        <dbReference type="SAM" id="MobiDB-lite"/>
    </source>
</evidence>
<dbReference type="GO" id="GO:0006412">
    <property type="term" value="P:translation"/>
    <property type="evidence" value="ECO:0007669"/>
    <property type="project" value="InterPro"/>
</dbReference>
<evidence type="ECO:0000256" key="1">
    <source>
        <dbReference type="ARBA" id="ARBA00006598"/>
    </source>
</evidence>
<dbReference type="AlphaFoldDB" id="A0A0U9HIF1"/>
<dbReference type="EMBL" id="DF237006">
    <property type="protein sequence ID" value="GAQ80596.1"/>
    <property type="molecule type" value="Genomic_DNA"/>
</dbReference>
<comment type="similarity">
    <text evidence="1">Belongs to the bacterial ribosomal protein bL35 family.</text>
</comment>